<keyword evidence="6" id="KW-0472">Membrane</keyword>
<dbReference type="GO" id="GO:0007165">
    <property type="term" value="P:signal transduction"/>
    <property type="evidence" value="ECO:0007669"/>
    <property type="project" value="UniProtKB-KW"/>
</dbReference>
<proteinExistence type="inferred from homology"/>
<dbReference type="AlphaFoldDB" id="A0A7W7CQU2"/>
<dbReference type="PANTHER" id="PTHR32089">
    <property type="entry name" value="METHYL-ACCEPTING CHEMOTAXIS PROTEIN MCPB"/>
    <property type="match status" value="1"/>
</dbReference>
<dbReference type="SMART" id="SM00283">
    <property type="entry name" value="MA"/>
    <property type="match status" value="1"/>
</dbReference>
<sequence length="539" mass="55786">MLAALRRIKIGARLVLSMSLLLALIVTMITVGLSAMAEQRRATASVQDHREATRLAMQVKFRSADFNGWQTAYAFDVARGLAGATADTADSRAAFLASADAFRRELAALRAARLTDAERAAADRAADLFEQFMTLDKTIIAGYRNGRPASVARGHELVAVDEIKIFNAVAAAVDQLVDSVDRNSELAVAAAAKASERSSAVMIAAGAVVVLLGAMLAFLLVRSITRPLRDLNDRLAEIADGDGDLTQRVHDDGRDELGQAARSFNRFAERMQQLVAKVAAEAGRVARAADELGTVSAQLAGGAAQTSSQAGVVSTGAEEVSAIVSTMAASAEEMTASIAEISRSAAMATEIAEGGVRVAEEANETITRLGDSSAEIHDVVNLITSIAQQTNMLALNATIEAARAGESGKGFAVVAGEVKALAEQTAAATEQIGRRVTAIQQGSAAAVQAIGRIGTVVADINATQLTIASAIEEQSATTAEMSRNVGETATGAGDIAAGIQGVARNAQETTAGAGRTKQTAADLGRASDDLQTLVASFTY</sequence>
<evidence type="ECO:0000256" key="2">
    <source>
        <dbReference type="ARBA" id="ARBA00022989"/>
    </source>
</evidence>
<dbReference type="Gene3D" id="1.10.287.950">
    <property type="entry name" value="Methyl-accepting chemotaxis protein"/>
    <property type="match status" value="1"/>
</dbReference>
<dbReference type="SUPFAM" id="SSF58104">
    <property type="entry name" value="Methyl-accepting chemotaxis protein (MCP) signaling domain"/>
    <property type="match status" value="1"/>
</dbReference>
<keyword evidence="3 5" id="KW-0807">Transducer</keyword>
<dbReference type="PROSITE" id="PS50885">
    <property type="entry name" value="HAMP"/>
    <property type="match status" value="1"/>
</dbReference>
<evidence type="ECO:0000259" key="8">
    <source>
        <dbReference type="PROSITE" id="PS50885"/>
    </source>
</evidence>
<evidence type="ECO:0000256" key="4">
    <source>
        <dbReference type="ARBA" id="ARBA00029447"/>
    </source>
</evidence>
<dbReference type="PANTHER" id="PTHR32089:SF112">
    <property type="entry name" value="LYSOZYME-LIKE PROTEIN-RELATED"/>
    <property type="match status" value="1"/>
</dbReference>
<gene>
    <name evidence="9" type="ORF">BKA14_001726</name>
</gene>
<dbReference type="RefSeq" id="WP_184950378.1">
    <property type="nucleotide sequence ID" value="NZ_BOMC01000004.1"/>
</dbReference>
<dbReference type="Pfam" id="PF00672">
    <property type="entry name" value="HAMP"/>
    <property type="match status" value="1"/>
</dbReference>
<feature type="transmembrane region" description="Helical" evidence="6">
    <location>
        <begin position="200"/>
        <end position="221"/>
    </location>
</feature>
<dbReference type="EMBL" id="JACHMF010000001">
    <property type="protein sequence ID" value="MBB4691578.1"/>
    <property type="molecule type" value="Genomic_DNA"/>
</dbReference>
<evidence type="ECO:0000256" key="3">
    <source>
        <dbReference type="ARBA" id="ARBA00023224"/>
    </source>
</evidence>
<dbReference type="InterPro" id="IPR003660">
    <property type="entry name" value="HAMP_dom"/>
</dbReference>
<comment type="caution">
    <text evidence="9">The sequence shown here is derived from an EMBL/GenBank/DDBJ whole genome shotgun (WGS) entry which is preliminary data.</text>
</comment>
<feature type="domain" description="HAMP" evidence="8">
    <location>
        <begin position="222"/>
        <end position="276"/>
    </location>
</feature>
<dbReference type="GO" id="GO:0016020">
    <property type="term" value="C:membrane"/>
    <property type="evidence" value="ECO:0007669"/>
    <property type="project" value="InterPro"/>
</dbReference>
<dbReference type="InterPro" id="IPR004089">
    <property type="entry name" value="MCPsignal_dom"/>
</dbReference>
<dbReference type="Pfam" id="PF00015">
    <property type="entry name" value="MCPsignal"/>
    <property type="match status" value="1"/>
</dbReference>
<dbReference type="Proteomes" id="UP000542742">
    <property type="component" value="Unassembled WGS sequence"/>
</dbReference>
<keyword evidence="1 6" id="KW-0812">Transmembrane</keyword>
<keyword evidence="2 6" id="KW-1133">Transmembrane helix</keyword>
<evidence type="ECO:0000256" key="6">
    <source>
        <dbReference type="SAM" id="Phobius"/>
    </source>
</evidence>
<protein>
    <submittedName>
        <fullName evidence="9">Methyl-accepting chemotaxis protein</fullName>
    </submittedName>
</protein>
<evidence type="ECO:0000256" key="5">
    <source>
        <dbReference type="PROSITE-ProRule" id="PRU00284"/>
    </source>
</evidence>
<evidence type="ECO:0000313" key="9">
    <source>
        <dbReference type="EMBL" id="MBB4691578.1"/>
    </source>
</evidence>
<dbReference type="PROSITE" id="PS50111">
    <property type="entry name" value="CHEMOTAXIS_TRANSDUC_2"/>
    <property type="match status" value="1"/>
</dbReference>
<evidence type="ECO:0000313" key="10">
    <source>
        <dbReference type="Proteomes" id="UP000542742"/>
    </source>
</evidence>
<dbReference type="CDD" id="cd06225">
    <property type="entry name" value="HAMP"/>
    <property type="match status" value="1"/>
</dbReference>
<reference evidence="9 10" key="1">
    <citation type="submission" date="2020-08" db="EMBL/GenBank/DDBJ databases">
        <title>Sequencing the genomes of 1000 actinobacteria strains.</title>
        <authorList>
            <person name="Klenk H.-P."/>
        </authorList>
    </citation>
    <scope>NUCLEOTIDE SEQUENCE [LARGE SCALE GENOMIC DNA]</scope>
    <source>
        <strain evidence="9 10">DSM 45518</strain>
    </source>
</reference>
<comment type="similarity">
    <text evidence="4">Belongs to the methyl-accepting chemotaxis (MCP) protein family.</text>
</comment>
<organism evidence="9 10">
    <name type="scientific">Paractinoplanes abujensis</name>
    <dbReference type="NCBI Taxonomy" id="882441"/>
    <lineage>
        <taxon>Bacteria</taxon>
        <taxon>Bacillati</taxon>
        <taxon>Actinomycetota</taxon>
        <taxon>Actinomycetes</taxon>
        <taxon>Micromonosporales</taxon>
        <taxon>Micromonosporaceae</taxon>
        <taxon>Paractinoplanes</taxon>
    </lineage>
</organism>
<evidence type="ECO:0000256" key="1">
    <source>
        <dbReference type="ARBA" id="ARBA00022692"/>
    </source>
</evidence>
<keyword evidence="10" id="KW-1185">Reference proteome</keyword>
<evidence type="ECO:0000259" key="7">
    <source>
        <dbReference type="PROSITE" id="PS50111"/>
    </source>
</evidence>
<feature type="domain" description="Methyl-accepting transducer" evidence="7">
    <location>
        <begin position="288"/>
        <end position="510"/>
    </location>
</feature>
<accession>A0A7W7CQU2</accession>
<dbReference type="SMART" id="SM00304">
    <property type="entry name" value="HAMP"/>
    <property type="match status" value="1"/>
</dbReference>
<name>A0A7W7CQU2_9ACTN</name>